<keyword evidence="1 8" id="KW-0813">Transport</keyword>
<gene>
    <name evidence="8" type="primary">mntP</name>
    <name evidence="9" type="ORF">HPS56_10800</name>
</gene>
<sequence>MSLFDILFLSVALAMDCFTVSIVSGVITRRALWRVVLRMSVLFGLFQAVMPLFGWLGMIFFRDYIEPFDHWIAFILLAFIGGNMIKEAFGPEEEHNFRPERLRTQLMLAVATSIDALAVGISFVCTGYGSLSELLFPLTVIGVVSFCFGIVGNFLGISFGRVIARKIKPELIGGIILILIGVKVLLEHLLG</sequence>
<keyword evidence="2 8" id="KW-1003">Cell membrane</keyword>
<comment type="caution">
    <text evidence="9">The sequence shown here is derived from an EMBL/GenBank/DDBJ whole genome shotgun (WGS) entry which is preliminary data.</text>
</comment>
<feature type="transmembrane region" description="Helical" evidence="8">
    <location>
        <begin position="6"/>
        <end position="27"/>
    </location>
</feature>
<evidence type="ECO:0000256" key="4">
    <source>
        <dbReference type="ARBA" id="ARBA00022989"/>
    </source>
</evidence>
<comment type="similarity">
    <text evidence="8">Belongs to the MntP (TC 9.B.29) family.</text>
</comment>
<dbReference type="PANTHER" id="PTHR35529:SF1">
    <property type="entry name" value="MANGANESE EFFLUX PUMP MNTP-RELATED"/>
    <property type="match status" value="1"/>
</dbReference>
<reference evidence="9 10" key="1">
    <citation type="submission" date="2020-05" db="EMBL/GenBank/DDBJ databases">
        <title>Distinct polysaccharide utilization as determinants for interspecies competition between intestinal Prevotella spp.</title>
        <authorList>
            <person name="Galvez E.J.C."/>
            <person name="Iljazovic A."/>
            <person name="Strowig T."/>
        </authorList>
    </citation>
    <scope>NUCLEOTIDE SEQUENCE [LARGE SCALE GENOMIC DNA]</scope>
    <source>
        <strain evidence="9 10">PMUR</strain>
    </source>
</reference>
<accession>A0ABX2AQK1</accession>
<keyword evidence="7 8" id="KW-0464">Manganese</keyword>
<feature type="transmembrane region" description="Helical" evidence="8">
    <location>
        <begin position="171"/>
        <end position="190"/>
    </location>
</feature>
<evidence type="ECO:0000256" key="8">
    <source>
        <dbReference type="HAMAP-Rule" id="MF_01521"/>
    </source>
</evidence>
<feature type="transmembrane region" description="Helical" evidence="8">
    <location>
        <begin position="68"/>
        <end position="85"/>
    </location>
</feature>
<organism evidence="9 10">
    <name type="scientific">Xylanibacter muris</name>
    <dbReference type="NCBI Taxonomy" id="2736290"/>
    <lineage>
        <taxon>Bacteria</taxon>
        <taxon>Pseudomonadati</taxon>
        <taxon>Bacteroidota</taxon>
        <taxon>Bacteroidia</taxon>
        <taxon>Bacteroidales</taxon>
        <taxon>Prevotellaceae</taxon>
        <taxon>Xylanibacter</taxon>
    </lineage>
</organism>
<keyword evidence="6 8" id="KW-0472">Membrane</keyword>
<evidence type="ECO:0000256" key="3">
    <source>
        <dbReference type="ARBA" id="ARBA00022692"/>
    </source>
</evidence>
<keyword evidence="4 8" id="KW-1133">Transmembrane helix</keyword>
<dbReference type="HAMAP" id="MF_01521">
    <property type="entry name" value="MntP_pump"/>
    <property type="match status" value="1"/>
</dbReference>
<dbReference type="InterPro" id="IPR003810">
    <property type="entry name" value="Mntp/YtaF"/>
</dbReference>
<dbReference type="Proteomes" id="UP000714420">
    <property type="component" value="Unassembled WGS sequence"/>
</dbReference>
<feature type="transmembrane region" description="Helical" evidence="8">
    <location>
        <begin position="106"/>
        <end position="129"/>
    </location>
</feature>
<protein>
    <recommendedName>
        <fullName evidence="8">Putative manganese efflux pump MntP</fullName>
    </recommendedName>
</protein>
<dbReference type="Pfam" id="PF02659">
    <property type="entry name" value="Mntp"/>
    <property type="match status" value="1"/>
</dbReference>
<feature type="transmembrane region" description="Helical" evidence="8">
    <location>
        <begin position="39"/>
        <end position="62"/>
    </location>
</feature>
<evidence type="ECO:0000256" key="7">
    <source>
        <dbReference type="ARBA" id="ARBA00023211"/>
    </source>
</evidence>
<evidence type="ECO:0000313" key="9">
    <source>
        <dbReference type="EMBL" id="NPD92822.1"/>
    </source>
</evidence>
<dbReference type="RefSeq" id="WP_172276349.1">
    <property type="nucleotide sequence ID" value="NZ_CASGMU010000011.1"/>
</dbReference>
<keyword evidence="10" id="KW-1185">Reference proteome</keyword>
<evidence type="ECO:0000256" key="2">
    <source>
        <dbReference type="ARBA" id="ARBA00022475"/>
    </source>
</evidence>
<keyword evidence="3 8" id="KW-0812">Transmembrane</keyword>
<proteinExistence type="inferred from homology"/>
<feature type="transmembrane region" description="Helical" evidence="8">
    <location>
        <begin position="135"/>
        <end position="159"/>
    </location>
</feature>
<evidence type="ECO:0000256" key="6">
    <source>
        <dbReference type="ARBA" id="ARBA00023136"/>
    </source>
</evidence>
<evidence type="ECO:0000256" key="1">
    <source>
        <dbReference type="ARBA" id="ARBA00022448"/>
    </source>
</evidence>
<comment type="function">
    <text evidence="8">Probably functions as a manganese efflux pump.</text>
</comment>
<keyword evidence="5 8" id="KW-0406">Ion transport</keyword>
<name>A0ABX2AQK1_9BACT</name>
<dbReference type="PANTHER" id="PTHR35529">
    <property type="entry name" value="MANGANESE EFFLUX PUMP MNTP-RELATED"/>
    <property type="match status" value="1"/>
</dbReference>
<dbReference type="InterPro" id="IPR022929">
    <property type="entry name" value="Put_MntP"/>
</dbReference>
<evidence type="ECO:0000256" key="5">
    <source>
        <dbReference type="ARBA" id="ARBA00023065"/>
    </source>
</evidence>
<dbReference type="EMBL" id="JABKKF010000011">
    <property type="protein sequence ID" value="NPD92822.1"/>
    <property type="molecule type" value="Genomic_DNA"/>
</dbReference>
<evidence type="ECO:0000313" key="10">
    <source>
        <dbReference type="Proteomes" id="UP000714420"/>
    </source>
</evidence>
<comment type="subcellular location">
    <subcellularLocation>
        <location evidence="8">Cell membrane</location>
        <topology evidence="8">Multi-pass membrane protein</topology>
    </subcellularLocation>
</comment>